<gene>
    <name evidence="1" type="ORF">CDV31_016105</name>
</gene>
<dbReference type="Proteomes" id="UP000288429">
    <property type="component" value="Unassembled WGS sequence"/>
</dbReference>
<comment type="caution">
    <text evidence="1">The sequence shown here is derived from an EMBL/GenBank/DDBJ whole genome shotgun (WGS) entry which is preliminary data.</text>
</comment>
<evidence type="ECO:0000313" key="1">
    <source>
        <dbReference type="EMBL" id="RSL88211.1"/>
    </source>
</evidence>
<keyword evidence="2" id="KW-1185">Reference proteome</keyword>
<sequence length="125" mass="14373">MLLCKDRLDFEVCGESMESGPPEAVLLAKKRYVKDLHLFGKTCRAAQDIRDFIFRQRLTVCFFSMQTVTRVLDTQNLQPFRSVEVVFKCGNESILPSLRQLSKFTQLACLNFELARAQRFAGLMT</sequence>
<organism evidence="1 2">
    <name type="scientific">Fusarium ambrosium</name>
    <dbReference type="NCBI Taxonomy" id="131363"/>
    <lineage>
        <taxon>Eukaryota</taxon>
        <taxon>Fungi</taxon>
        <taxon>Dikarya</taxon>
        <taxon>Ascomycota</taxon>
        <taxon>Pezizomycotina</taxon>
        <taxon>Sordariomycetes</taxon>
        <taxon>Hypocreomycetidae</taxon>
        <taxon>Hypocreales</taxon>
        <taxon>Nectriaceae</taxon>
        <taxon>Fusarium</taxon>
        <taxon>Fusarium solani species complex</taxon>
    </lineage>
</organism>
<protein>
    <submittedName>
        <fullName evidence="1">Uncharacterized protein</fullName>
    </submittedName>
</protein>
<dbReference type="EMBL" id="NIZV01000482">
    <property type="protein sequence ID" value="RSL88211.1"/>
    <property type="molecule type" value="Genomic_DNA"/>
</dbReference>
<reference evidence="1 2" key="1">
    <citation type="submission" date="2017-06" db="EMBL/GenBank/DDBJ databases">
        <title>Cmopartive genomic analysis of Ambrosia Fusariam Clade fungi.</title>
        <authorList>
            <person name="Stajich J.E."/>
            <person name="Carrillo J."/>
            <person name="Kijimoto T."/>
            <person name="Eskalen A."/>
            <person name="O'Donnell K."/>
            <person name="Kasson M."/>
        </authorList>
    </citation>
    <scope>NUCLEOTIDE SEQUENCE [LARGE SCALE GENOMIC DNA]</scope>
    <source>
        <strain evidence="1 2">NRRL 20438</strain>
    </source>
</reference>
<dbReference type="AlphaFoldDB" id="A0A428SEK5"/>
<evidence type="ECO:0000313" key="2">
    <source>
        <dbReference type="Proteomes" id="UP000288429"/>
    </source>
</evidence>
<name>A0A428SEK5_9HYPO</name>
<proteinExistence type="predicted"/>
<accession>A0A428SEK5</accession>